<sequence>MDEYKDPIEDNPEKSSKIASPQEGDIQSEEAFYKALETLKNIDNFEDKSCLEFFENLKCMILDKDFHIDPSIYVDSDFLSIMLQILLDGVFGIHSNVIAIICELSKYDEVLEFLNNPEFLNYFYGFATNDENPLIDVREMILILERIIPLVTEEAEIIGLPIVQFCKLKYPNDVIPYFMQLIVSHPDTEAFPLIIDFINTYCTLDSEAVHLLTTILKNVLTSNPTQVFYVVEEGDEDNFLLNLINATSRDDYESLNNILSMFHELLTRNFYEVEGLFSAILDSDILQTAFGIFLEDECDEEYKYVAASFIEHCMYNDRLREYVIENIDEDTFNILLNGVHQCPHQMTRSFIALISFYIQYHQFPAAQSAVESGILELIDDYIEVNVQIAIPCLNSIFKTYIRQGLAKEIVDIIENTEIMQDLNDYTSENEKNEEVVANFLDDYDKLCNVLEQN</sequence>
<keyword evidence="3" id="KW-1185">Reference proteome</keyword>
<evidence type="ECO:0000313" key="3">
    <source>
        <dbReference type="Proteomes" id="UP000001542"/>
    </source>
</evidence>
<dbReference type="AlphaFoldDB" id="A2EPN5"/>
<dbReference type="Proteomes" id="UP000001542">
    <property type="component" value="Unassembled WGS sequence"/>
</dbReference>
<dbReference type="VEuPathDB" id="TrichDB:TVAG_131120"/>
<dbReference type="RefSeq" id="XP_001317601.1">
    <property type="nucleotide sequence ID" value="XM_001317566.1"/>
</dbReference>
<protein>
    <submittedName>
        <fullName evidence="2">Uncharacterized protein</fullName>
    </submittedName>
</protein>
<dbReference type="InterPro" id="IPR016024">
    <property type="entry name" value="ARM-type_fold"/>
</dbReference>
<dbReference type="EMBL" id="DS113450">
    <property type="protein sequence ID" value="EAY05378.1"/>
    <property type="molecule type" value="Genomic_DNA"/>
</dbReference>
<gene>
    <name evidence="2" type="ORF">TVAG_131120</name>
</gene>
<dbReference type="SUPFAM" id="SSF48371">
    <property type="entry name" value="ARM repeat"/>
    <property type="match status" value="1"/>
</dbReference>
<reference evidence="2" key="2">
    <citation type="journal article" date="2007" name="Science">
        <title>Draft genome sequence of the sexually transmitted pathogen Trichomonas vaginalis.</title>
        <authorList>
            <person name="Carlton J.M."/>
            <person name="Hirt R.P."/>
            <person name="Silva J.C."/>
            <person name="Delcher A.L."/>
            <person name="Schatz M."/>
            <person name="Zhao Q."/>
            <person name="Wortman J.R."/>
            <person name="Bidwell S.L."/>
            <person name="Alsmark U.C.M."/>
            <person name="Besteiro S."/>
            <person name="Sicheritz-Ponten T."/>
            <person name="Noel C.J."/>
            <person name="Dacks J.B."/>
            <person name="Foster P.G."/>
            <person name="Simillion C."/>
            <person name="Van de Peer Y."/>
            <person name="Miranda-Saavedra D."/>
            <person name="Barton G.J."/>
            <person name="Westrop G.D."/>
            <person name="Mueller S."/>
            <person name="Dessi D."/>
            <person name="Fiori P.L."/>
            <person name="Ren Q."/>
            <person name="Paulsen I."/>
            <person name="Zhang H."/>
            <person name="Bastida-Corcuera F.D."/>
            <person name="Simoes-Barbosa A."/>
            <person name="Brown M.T."/>
            <person name="Hayes R.D."/>
            <person name="Mukherjee M."/>
            <person name="Okumura C.Y."/>
            <person name="Schneider R."/>
            <person name="Smith A.J."/>
            <person name="Vanacova S."/>
            <person name="Villalvazo M."/>
            <person name="Haas B.J."/>
            <person name="Pertea M."/>
            <person name="Feldblyum T.V."/>
            <person name="Utterback T.R."/>
            <person name="Shu C.L."/>
            <person name="Osoegawa K."/>
            <person name="de Jong P.J."/>
            <person name="Hrdy I."/>
            <person name="Horvathova L."/>
            <person name="Zubacova Z."/>
            <person name="Dolezal P."/>
            <person name="Malik S.B."/>
            <person name="Logsdon J.M. Jr."/>
            <person name="Henze K."/>
            <person name="Gupta A."/>
            <person name="Wang C.C."/>
            <person name="Dunne R.L."/>
            <person name="Upcroft J.A."/>
            <person name="Upcroft P."/>
            <person name="White O."/>
            <person name="Salzberg S.L."/>
            <person name="Tang P."/>
            <person name="Chiu C.-H."/>
            <person name="Lee Y.-S."/>
            <person name="Embley T.M."/>
            <person name="Coombs G.H."/>
            <person name="Mottram J.C."/>
            <person name="Tachezy J."/>
            <person name="Fraser-Liggett C.M."/>
            <person name="Johnson P.J."/>
        </authorList>
    </citation>
    <scope>NUCLEOTIDE SEQUENCE [LARGE SCALE GENOMIC DNA]</scope>
    <source>
        <strain evidence="2">G3</strain>
    </source>
</reference>
<dbReference type="SMR" id="A2EPN5"/>
<organism evidence="2 3">
    <name type="scientific">Trichomonas vaginalis (strain ATCC PRA-98 / G3)</name>
    <dbReference type="NCBI Taxonomy" id="412133"/>
    <lineage>
        <taxon>Eukaryota</taxon>
        <taxon>Metamonada</taxon>
        <taxon>Parabasalia</taxon>
        <taxon>Trichomonadida</taxon>
        <taxon>Trichomonadidae</taxon>
        <taxon>Trichomonas</taxon>
    </lineage>
</organism>
<name>A2EPN5_TRIV3</name>
<dbReference type="VEuPathDB" id="TrichDB:TVAGG3_0603310"/>
<feature type="region of interest" description="Disordered" evidence="1">
    <location>
        <begin position="1"/>
        <end position="25"/>
    </location>
</feature>
<dbReference type="KEGG" id="tva:4763244"/>
<evidence type="ECO:0000313" key="2">
    <source>
        <dbReference type="EMBL" id="EAY05378.1"/>
    </source>
</evidence>
<evidence type="ECO:0000256" key="1">
    <source>
        <dbReference type="SAM" id="MobiDB-lite"/>
    </source>
</evidence>
<accession>A2EPN5</accession>
<feature type="compositionally biased region" description="Basic and acidic residues" evidence="1">
    <location>
        <begin position="1"/>
        <end position="16"/>
    </location>
</feature>
<proteinExistence type="predicted"/>
<dbReference type="InParanoid" id="A2EPN5"/>
<reference evidence="2" key="1">
    <citation type="submission" date="2006-10" db="EMBL/GenBank/DDBJ databases">
        <authorList>
            <person name="Amadeo P."/>
            <person name="Zhao Q."/>
            <person name="Wortman J."/>
            <person name="Fraser-Liggett C."/>
            <person name="Carlton J."/>
        </authorList>
    </citation>
    <scope>NUCLEOTIDE SEQUENCE</scope>
    <source>
        <strain evidence="2">G3</strain>
    </source>
</reference>